<evidence type="ECO:0000256" key="1">
    <source>
        <dbReference type="ARBA" id="ARBA00004141"/>
    </source>
</evidence>
<dbReference type="AlphaFoldDB" id="A0AAU7JBF6"/>
<dbReference type="GO" id="GO:0005886">
    <property type="term" value="C:plasma membrane"/>
    <property type="evidence" value="ECO:0007669"/>
    <property type="project" value="TreeGrafter"/>
</dbReference>
<keyword evidence="3 6" id="KW-0812">Transmembrane</keyword>
<evidence type="ECO:0000256" key="3">
    <source>
        <dbReference type="ARBA" id="ARBA00022692"/>
    </source>
</evidence>
<feature type="transmembrane region" description="Helical" evidence="6">
    <location>
        <begin position="109"/>
        <end position="128"/>
    </location>
</feature>
<comment type="similarity">
    <text evidence="2">Belongs to the GtrA family.</text>
</comment>
<organism evidence="8">
    <name type="scientific">Alsobacter sp. KACC 23698</name>
    <dbReference type="NCBI Taxonomy" id="3149229"/>
    <lineage>
        <taxon>Bacteria</taxon>
        <taxon>Pseudomonadati</taxon>
        <taxon>Pseudomonadota</taxon>
        <taxon>Alphaproteobacteria</taxon>
        <taxon>Hyphomicrobiales</taxon>
        <taxon>Alsobacteraceae</taxon>
        <taxon>Alsobacter</taxon>
    </lineage>
</organism>
<dbReference type="InterPro" id="IPR007267">
    <property type="entry name" value="GtrA_DPMS_TM"/>
</dbReference>
<reference evidence="8" key="1">
    <citation type="submission" date="2024-05" db="EMBL/GenBank/DDBJ databases">
        <authorList>
            <person name="Kim S."/>
            <person name="Heo J."/>
            <person name="Choi H."/>
            <person name="Choi Y."/>
            <person name="Kwon S.-W."/>
            <person name="Kim Y."/>
        </authorList>
    </citation>
    <scope>NUCLEOTIDE SEQUENCE</scope>
    <source>
        <strain evidence="8">KACC 23698</strain>
    </source>
</reference>
<keyword evidence="5 6" id="KW-0472">Membrane</keyword>
<accession>A0AAU7JBF6</accession>
<feature type="transmembrane region" description="Helical" evidence="6">
    <location>
        <begin position="85"/>
        <end position="103"/>
    </location>
</feature>
<feature type="transmembrane region" description="Helical" evidence="6">
    <location>
        <begin position="21"/>
        <end position="41"/>
    </location>
</feature>
<dbReference type="EMBL" id="CP157484">
    <property type="protein sequence ID" value="XBO37608.1"/>
    <property type="molecule type" value="Genomic_DNA"/>
</dbReference>
<evidence type="ECO:0000313" key="8">
    <source>
        <dbReference type="EMBL" id="XBO37608.1"/>
    </source>
</evidence>
<feature type="transmembrane region" description="Helical" evidence="6">
    <location>
        <begin position="47"/>
        <end position="65"/>
    </location>
</feature>
<dbReference type="RefSeq" id="WP_406854431.1">
    <property type="nucleotide sequence ID" value="NZ_CP157484.1"/>
</dbReference>
<dbReference type="PANTHER" id="PTHR38459">
    <property type="entry name" value="PROPHAGE BACTOPRENOL-LINKED GLUCOSE TRANSLOCASE HOMOLOG"/>
    <property type="match status" value="1"/>
</dbReference>
<keyword evidence="4 6" id="KW-1133">Transmembrane helix</keyword>
<evidence type="ECO:0000256" key="6">
    <source>
        <dbReference type="SAM" id="Phobius"/>
    </source>
</evidence>
<name>A0AAU7JBF6_9HYPH</name>
<sequence length="146" mass="15429">MSEFRPTSRTAAAALSRQISAFAGVGVAAAVVHYGLLVGLVELAGVHAVWATLAGYVAGGVVSYGLNRRYAFRSDRPHGEATWRFALVAGVGFGLTGLSMALLHGRAGAPYLLAQLVTTGLVMVWSFAANRWWTFRGRSEVPPAPL</sequence>
<gene>
    <name evidence="8" type="ORF">ABEG18_18015</name>
</gene>
<evidence type="ECO:0000256" key="5">
    <source>
        <dbReference type="ARBA" id="ARBA00023136"/>
    </source>
</evidence>
<dbReference type="GO" id="GO:0000271">
    <property type="term" value="P:polysaccharide biosynthetic process"/>
    <property type="evidence" value="ECO:0007669"/>
    <property type="project" value="InterPro"/>
</dbReference>
<evidence type="ECO:0000256" key="4">
    <source>
        <dbReference type="ARBA" id="ARBA00022989"/>
    </source>
</evidence>
<comment type="subcellular location">
    <subcellularLocation>
        <location evidence="1">Membrane</location>
        <topology evidence="1">Multi-pass membrane protein</topology>
    </subcellularLocation>
</comment>
<protein>
    <submittedName>
        <fullName evidence="8">GtrA family protein</fullName>
    </submittedName>
</protein>
<evidence type="ECO:0000259" key="7">
    <source>
        <dbReference type="Pfam" id="PF04138"/>
    </source>
</evidence>
<dbReference type="InterPro" id="IPR051401">
    <property type="entry name" value="GtrA_CellWall_Glycosyl"/>
</dbReference>
<evidence type="ECO:0000256" key="2">
    <source>
        <dbReference type="ARBA" id="ARBA00009399"/>
    </source>
</evidence>
<dbReference type="PANTHER" id="PTHR38459:SF1">
    <property type="entry name" value="PROPHAGE BACTOPRENOL-LINKED GLUCOSE TRANSLOCASE HOMOLOG"/>
    <property type="match status" value="1"/>
</dbReference>
<feature type="domain" description="GtrA/DPMS transmembrane" evidence="7">
    <location>
        <begin position="22"/>
        <end position="135"/>
    </location>
</feature>
<dbReference type="Pfam" id="PF04138">
    <property type="entry name" value="GtrA_DPMS_TM"/>
    <property type="match status" value="1"/>
</dbReference>
<proteinExistence type="inferred from homology"/>